<dbReference type="EMBL" id="JAUEPO010000001">
    <property type="protein sequence ID" value="KAK3336180.1"/>
    <property type="molecule type" value="Genomic_DNA"/>
</dbReference>
<protein>
    <submittedName>
        <fullName evidence="1">Uncharacterized protein</fullName>
    </submittedName>
</protein>
<comment type="caution">
    <text evidence="1">The sequence shown here is derived from an EMBL/GenBank/DDBJ whole genome shotgun (WGS) entry which is preliminary data.</text>
</comment>
<evidence type="ECO:0000313" key="2">
    <source>
        <dbReference type="Proteomes" id="UP001286456"/>
    </source>
</evidence>
<gene>
    <name evidence="1" type="ORF">B0T19DRAFT_31309</name>
</gene>
<dbReference type="AlphaFoldDB" id="A0AAE0J3Y1"/>
<organism evidence="1 2">
    <name type="scientific">Cercophora scortea</name>
    <dbReference type="NCBI Taxonomy" id="314031"/>
    <lineage>
        <taxon>Eukaryota</taxon>
        <taxon>Fungi</taxon>
        <taxon>Dikarya</taxon>
        <taxon>Ascomycota</taxon>
        <taxon>Pezizomycotina</taxon>
        <taxon>Sordariomycetes</taxon>
        <taxon>Sordariomycetidae</taxon>
        <taxon>Sordariales</taxon>
        <taxon>Lasiosphaeriaceae</taxon>
        <taxon>Cercophora</taxon>
    </lineage>
</organism>
<reference evidence="1" key="2">
    <citation type="submission" date="2023-06" db="EMBL/GenBank/DDBJ databases">
        <authorList>
            <consortium name="Lawrence Berkeley National Laboratory"/>
            <person name="Haridas S."/>
            <person name="Hensen N."/>
            <person name="Bonometti L."/>
            <person name="Westerberg I."/>
            <person name="Brannstrom I.O."/>
            <person name="Guillou S."/>
            <person name="Cros-Aarteil S."/>
            <person name="Calhoun S."/>
            <person name="Kuo A."/>
            <person name="Mondo S."/>
            <person name="Pangilinan J."/>
            <person name="Riley R."/>
            <person name="Labutti K."/>
            <person name="Andreopoulos B."/>
            <person name="Lipzen A."/>
            <person name="Chen C."/>
            <person name="Yanf M."/>
            <person name="Daum C."/>
            <person name="Ng V."/>
            <person name="Clum A."/>
            <person name="Steindorff A."/>
            <person name="Ohm R."/>
            <person name="Martin F."/>
            <person name="Silar P."/>
            <person name="Natvig D."/>
            <person name="Lalanne C."/>
            <person name="Gautier V."/>
            <person name="Ament-Velasquez S.L."/>
            <person name="Kruys A."/>
            <person name="Hutchinson M.I."/>
            <person name="Powell A.J."/>
            <person name="Barry K."/>
            <person name="Miller A.N."/>
            <person name="Grigoriev I.V."/>
            <person name="Debuchy R."/>
            <person name="Gladieux P."/>
            <person name="Thoren M.H."/>
            <person name="Johannesson H."/>
        </authorList>
    </citation>
    <scope>NUCLEOTIDE SEQUENCE</scope>
    <source>
        <strain evidence="1">SMH4131-1</strain>
    </source>
</reference>
<proteinExistence type="predicted"/>
<reference evidence="1" key="1">
    <citation type="journal article" date="2023" name="Mol. Phylogenet. Evol.">
        <title>Genome-scale phylogeny and comparative genomics of the fungal order Sordariales.</title>
        <authorList>
            <person name="Hensen N."/>
            <person name="Bonometti L."/>
            <person name="Westerberg I."/>
            <person name="Brannstrom I.O."/>
            <person name="Guillou S."/>
            <person name="Cros-Aarteil S."/>
            <person name="Calhoun S."/>
            <person name="Haridas S."/>
            <person name="Kuo A."/>
            <person name="Mondo S."/>
            <person name="Pangilinan J."/>
            <person name="Riley R."/>
            <person name="LaButti K."/>
            <person name="Andreopoulos B."/>
            <person name="Lipzen A."/>
            <person name="Chen C."/>
            <person name="Yan M."/>
            <person name="Daum C."/>
            <person name="Ng V."/>
            <person name="Clum A."/>
            <person name="Steindorff A."/>
            <person name="Ohm R.A."/>
            <person name="Martin F."/>
            <person name="Silar P."/>
            <person name="Natvig D.O."/>
            <person name="Lalanne C."/>
            <person name="Gautier V."/>
            <person name="Ament-Velasquez S.L."/>
            <person name="Kruys A."/>
            <person name="Hutchinson M.I."/>
            <person name="Powell A.J."/>
            <person name="Barry K."/>
            <person name="Miller A.N."/>
            <person name="Grigoriev I.V."/>
            <person name="Debuchy R."/>
            <person name="Gladieux P."/>
            <person name="Hiltunen Thoren M."/>
            <person name="Johannesson H."/>
        </authorList>
    </citation>
    <scope>NUCLEOTIDE SEQUENCE</scope>
    <source>
        <strain evidence="1">SMH4131-1</strain>
    </source>
</reference>
<sequence length="198" mass="22317">MIDGRGRTSGKRNLPCLKSCAEVFLVCIPYFSCCHCPSRKQFCRPVLDFFFFMRRPPGRVSLLGRWDQSTGTTQAAAAATRPVGCCGPVRCVLLHGWRLEVGGWKLEVGSWRLEVGGWRLEVGGARHLPACFEAMKTFPTTTSWRVSRRGSKVLWCCAVLRIGNWERRCDDRDLSRRLQASALQLLFACLALAHLILE</sequence>
<name>A0AAE0J3Y1_9PEZI</name>
<accession>A0AAE0J3Y1</accession>
<evidence type="ECO:0000313" key="1">
    <source>
        <dbReference type="EMBL" id="KAK3336180.1"/>
    </source>
</evidence>
<keyword evidence="2" id="KW-1185">Reference proteome</keyword>
<dbReference type="Proteomes" id="UP001286456">
    <property type="component" value="Unassembled WGS sequence"/>
</dbReference>